<evidence type="ECO:0000313" key="4">
    <source>
        <dbReference type="Proteomes" id="UP001141552"/>
    </source>
</evidence>
<dbReference type="EMBL" id="JAKUCV010006248">
    <property type="protein sequence ID" value="KAJ4828153.1"/>
    <property type="molecule type" value="Genomic_DNA"/>
</dbReference>
<dbReference type="AlphaFoldDB" id="A0A9Q0FAW6"/>
<gene>
    <name evidence="3" type="ORF">Tsubulata_005028</name>
</gene>
<dbReference type="OrthoDB" id="613853at2759"/>
<dbReference type="PANTHER" id="PTHR34145">
    <property type="entry name" value="OS02G0105600 PROTEIN"/>
    <property type="match status" value="1"/>
</dbReference>
<reference evidence="3" key="1">
    <citation type="submission" date="2022-02" db="EMBL/GenBank/DDBJ databases">
        <authorList>
            <person name="Henning P.M."/>
            <person name="McCubbin A.G."/>
            <person name="Shore J.S."/>
        </authorList>
    </citation>
    <scope>NUCLEOTIDE SEQUENCE</scope>
    <source>
        <strain evidence="3">F60SS</strain>
        <tissue evidence="3">Leaves</tissue>
    </source>
</reference>
<protein>
    <recommendedName>
        <fullName evidence="2">F-box domain-containing protein</fullName>
    </recommendedName>
</protein>
<comment type="caution">
    <text evidence="3">The sequence shown here is derived from an EMBL/GenBank/DDBJ whole genome shotgun (WGS) entry which is preliminary data.</text>
</comment>
<feature type="domain" description="F-box" evidence="2">
    <location>
        <begin position="51"/>
        <end position="99"/>
    </location>
</feature>
<dbReference type="InterPro" id="IPR001810">
    <property type="entry name" value="F-box_dom"/>
</dbReference>
<evidence type="ECO:0000259" key="2">
    <source>
        <dbReference type="PROSITE" id="PS50181"/>
    </source>
</evidence>
<dbReference type="Proteomes" id="UP001141552">
    <property type="component" value="Unassembled WGS sequence"/>
</dbReference>
<dbReference type="SUPFAM" id="SSF81383">
    <property type="entry name" value="F-box domain"/>
    <property type="match status" value="1"/>
</dbReference>
<proteinExistence type="predicted"/>
<sequence length="175" mass="19963">MWKRRDVSETDSSSSPLPPRTRKFRPGSLKRLKPAAQVLLSIKVSIFKPAQDLISELPDDVLHLIIGKLTLLDSVRASILSHRWNPICLTRPDLVFDRSNMFLTPHSHESSDPYDCRQYQGKFVRAVDQVLRSYQGRKLRSFKINFCLGSNSTDDIDRWISFAIGMGAEELSLGF</sequence>
<dbReference type="PANTHER" id="PTHR34145:SF28">
    <property type="entry name" value="F-BOX DOMAIN-CONTAINING PROTEIN"/>
    <property type="match status" value="1"/>
</dbReference>
<accession>A0A9Q0FAW6</accession>
<dbReference type="InterPro" id="IPR036047">
    <property type="entry name" value="F-box-like_dom_sf"/>
</dbReference>
<reference evidence="3" key="2">
    <citation type="journal article" date="2023" name="Plants (Basel)">
        <title>Annotation of the Turnera subulata (Passifloraceae) Draft Genome Reveals the S-Locus Evolved after the Divergence of Turneroideae from Passifloroideae in a Stepwise Manner.</title>
        <authorList>
            <person name="Henning P.M."/>
            <person name="Roalson E.H."/>
            <person name="Mir W."/>
            <person name="McCubbin A.G."/>
            <person name="Shore J.S."/>
        </authorList>
    </citation>
    <scope>NUCLEOTIDE SEQUENCE</scope>
    <source>
        <strain evidence="3">F60SS</strain>
    </source>
</reference>
<organism evidence="3 4">
    <name type="scientific">Turnera subulata</name>
    <dbReference type="NCBI Taxonomy" id="218843"/>
    <lineage>
        <taxon>Eukaryota</taxon>
        <taxon>Viridiplantae</taxon>
        <taxon>Streptophyta</taxon>
        <taxon>Embryophyta</taxon>
        <taxon>Tracheophyta</taxon>
        <taxon>Spermatophyta</taxon>
        <taxon>Magnoliopsida</taxon>
        <taxon>eudicotyledons</taxon>
        <taxon>Gunneridae</taxon>
        <taxon>Pentapetalae</taxon>
        <taxon>rosids</taxon>
        <taxon>fabids</taxon>
        <taxon>Malpighiales</taxon>
        <taxon>Passifloraceae</taxon>
        <taxon>Turnera</taxon>
    </lineage>
</organism>
<dbReference type="PROSITE" id="PS50181">
    <property type="entry name" value="FBOX"/>
    <property type="match status" value="1"/>
</dbReference>
<dbReference type="Pfam" id="PF00646">
    <property type="entry name" value="F-box"/>
    <property type="match status" value="1"/>
</dbReference>
<feature type="region of interest" description="Disordered" evidence="1">
    <location>
        <begin position="1"/>
        <end position="26"/>
    </location>
</feature>
<keyword evidence="4" id="KW-1185">Reference proteome</keyword>
<evidence type="ECO:0000256" key="1">
    <source>
        <dbReference type="SAM" id="MobiDB-lite"/>
    </source>
</evidence>
<dbReference type="InterPro" id="IPR053772">
    <property type="entry name" value="At1g61320/At1g61330-like"/>
</dbReference>
<evidence type="ECO:0000313" key="3">
    <source>
        <dbReference type="EMBL" id="KAJ4828153.1"/>
    </source>
</evidence>
<name>A0A9Q0FAW6_9ROSI</name>